<organism evidence="2 3">
    <name type="scientific">Streptomyces longisporoflavus</name>
    <dbReference type="NCBI Taxonomy" id="28044"/>
    <lineage>
        <taxon>Bacteria</taxon>
        <taxon>Bacillati</taxon>
        <taxon>Actinomycetota</taxon>
        <taxon>Actinomycetes</taxon>
        <taxon>Kitasatosporales</taxon>
        <taxon>Streptomycetaceae</taxon>
        <taxon>Streptomyces</taxon>
    </lineage>
</organism>
<keyword evidence="2" id="KW-0012">Acyltransferase</keyword>
<dbReference type="GO" id="GO:0016746">
    <property type="term" value="F:acyltransferase activity"/>
    <property type="evidence" value="ECO:0007669"/>
    <property type="project" value="UniProtKB-KW"/>
</dbReference>
<dbReference type="Gene3D" id="3.40.630.30">
    <property type="match status" value="1"/>
</dbReference>
<protein>
    <submittedName>
        <fullName evidence="2">GNAT family N-acetyltransferase</fullName>
        <ecNumber evidence="2">2.3.-.-</ecNumber>
    </submittedName>
</protein>
<keyword evidence="2" id="KW-0808">Transferase</keyword>
<evidence type="ECO:0000313" key="3">
    <source>
        <dbReference type="Proteomes" id="UP001610818"/>
    </source>
</evidence>
<reference evidence="2 3" key="1">
    <citation type="submission" date="2024-10" db="EMBL/GenBank/DDBJ databases">
        <title>The Natural Products Discovery Center: Release of the First 8490 Sequenced Strains for Exploring Actinobacteria Biosynthetic Diversity.</title>
        <authorList>
            <person name="Kalkreuter E."/>
            <person name="Kautsar S.A."/>
            <person name="Yang D."/>
            <person name="Bader C.D."/>
            <person name="Teijaro C.N."/>
            <person name="Fluegel L."/>
            <person name="Davis C.M."/>
            <person name="Simpson J.R."/>
            <person name="Lauterbach L."/>
            <person name="Steele A.D."/>
            <person name="Gui C."/>
            <person name="Meng S."/>
            <person name="Li G."/>
            <person name="Viehrig K."/>
            <person name="Ye F."/>
            <person name="Su P."/>
            <person name="Kiefer A.F."/>
            <person name="Nichols A."/>
            <person name="Cepeda A.J."/>
            <person name="Yan W."/>
            <person name="Fan B."/>
            <person name="Jiang Y."/>
            <person name="Adhikari A."/>
            <person name="Zheng C.-J."/>
            <person name="Schuster L."/>
            <person name="Cowan T.M."/>
            <person name="Smanski M.J."/>
            <person name="Chevrette M.G."/>
            <person name="De Carvalho L.P.S."/>
            <person name="Shen B."/>
        </authorList>
    </citation>
    <scope>NUCLEOTIDE SEQUENCE [LARGE SCALE GENOMIC DNA]</scope>
    <source>
        <strain evidence="2 3">NPDC017990</strain>
    </source>
</reference>
<dbReference type="EC" id="2.3.-.-" evidence="2"/>
<dbReference type="RefSeq" id="WP_397707437.1">
    <property type="nucleotide sequence ID" value="NZ_JBIRGN010000001.1"/>
</dbReference>
<comment type="caution">
    <text evidence="2">The sequence shown here is derived from an EMBL/GenBank/DDBJ whole genome shotgun (WGS) entry which is preliminary data.</text>
</comment>
<keyword evidence="3" id="KW-1185">Reference proteome</keyword>
<dbReference type="PANTHER" id="PTHR43441">
    <property type="entry name" value="RIBOSOMAL-PROTEIN-SERINE ACETYLTRANSFERASE"/>
    <property type="match status" value="1"/>
</dbReference>
<accession>A0ABW7QGM3</accession>
<sequence>MYAIPLTLTENAELRPLEPWQDAEFLAHIDRARSHTDPWIPWASRSTDLQSARATLQRYADKQAADAGRIYGIWRDGTLIGGVMFVHFDVGTGNCEIGVWAEPAGEGHGLISAAARHLIAYAFGERGMHRIEWWNSAGNARSRAVAQRMGMHLDATLREQSLYQGVRHDMEVWSLLTHEWRGEPDAA</sequence>
<evidence type="ECO:0000259" key="1">
    <source>
        <dbReference type="PROSITE" id="PS51186"/>
    </source>
</evidence>
<feature type="domain" description="N-acetyltransferase" evidence="1">
    <location>
        <begin position="12"/>
        <end position="179"/>
    </location>
</feature>
<dbReference type="InterPro" id="IPR016181">
    <property type="entry name" value="Acyl_CoA_acyltransferase"/>
</dbReference>
<dbReference type="PANTHER" id="PTHR43441:SF10">
    <property type="entry name" value="ACETYLTRANSFERASE"/>
    <property type="match status" value="1"/>
</dbReference>
<name>A0ABW7QGM3_9ACTN</name>
<proteinExistence type="predicted"/>
<dbReference type="InterPro" id="IPR000182">
    <property type="entry name" value="GNAT_dom"/>
</dbReference>
<dbReference type="EMBL" id="JBIRGQ010000001">
    <property type="protein sequence ID" value="MFH8544103.1"/>
    <property type="molecule type" value="Genomic_DNA"/>
</dbReference>
<dbReference type="SUPFAM" id="SSF55729">
    <property type="entry name" value="Acyl-CoA N-acyltransferases (Nat)"/>
    <property type="match status" value="1"/>
</dbReference>
<dbReference type="Proteomes" id="UP001610818">
    <property type="component" value="Unassembled WGS sequence"/>
</dbReference>
<gene>
    <name evidence="2" type="ORF">ACH4F9_03710</name>
</gene>
<dbReference type="InterPro" id="IPR051908">
    <property type="entry name" value="Ribosomal_N-acetyltransferase"/>
</dbReference>
<evidence type="ECO:0000313" key="2">
    <source>
        <dbReference type="EMBL" id="MFH8544103.1"/>
    </source>
</evidence>
<dbReference type="Pfam" id="PF13302">
    <property type="entry name" value="Acetyltransf_3"/>
    <property type="match status" value="1"/>
</dbReference>
<dbReference type="PROSITE" id="PS51186">
    <property type="entry name" value="GNAT"/>
    <property type="match status" value="1"/>
</dbReference>